<dbReference type="GO" id="GO:0061928">
    <property type="term" value="F:glutathione specific gamma-glutamylcyclotransferase activity"/>
    <property type="evidence" value="ECO:0007669"/>
    <property type="project" value="UniProtKB-EC"/>
</dbReference>
<dbReference type="CDD" id="cd06661">
    <property type="entry name" value="GGCT_like"/>
    <property type="match status" value="1"/>
</dbReference>
<accession>A0A0G4EU07</accession>
<evidence type="ECO:0000256" key="1">
    <source>
        <dbReference type="ARBA" id="ARBA00012344"/>
    </source>
</evidence>
<organism evidence="3 4">
    <name type="scientific">Vitrella brassicaformis (strain CCMP3155)</name>
    <dbReference type="NCBI Taxonomy" id="1169540"/>
    <lineage>
        <taxon>Eukaryota</taxon>
        <taxon>Sar</taxon>
        <taxon>Alveolata</taxon>
        <taxon>Colpodellida</taxon>
        <taxon>Vitrellaceae</taxon>
        <taxon>Vitrella</taxon>
    </lineage>
</organism>
<dbReference type="EMBL" id="CDMY01000312">
    <property type="protein sequence ID" value="CEM01875.1"/>
    <property type="molecule type" value="Genomic_DNA"/>
</dbReference>
<keyword evidence="2" id="KW-0456">Lyase</keyword>
<dbReference type="STRING" id="1169540.A0A0G4EU07"/>
<dbReference type="GO" id="GO:0006751">
    <property type="term" value="P:glutathione catabolic process"/>
    <property type="evidence" value="ECO:0007669"/>
    <property type="project" value="InterPro"/>
</dbReference>
<dbReference type="EC" id="4.3.2.7" evidence="1"/>
<name>A0A0G4EU07_VITBC</name>
<dbReference type="GO" id="GO:0005737">
    <property type="term" value="C:cytoplasm"/>
    <property type="evidence" value="ECO:0007669"/>
    <property type="project" value="TreeGrafter"/>
</dbReference>
<evidence type="ECO:0000313" key="4">
    <source>
        <dbReference type="Proteomes" id="UP000041254"/>
    </source>
</evidence>
<dbReference type="VEuPathDB" id="CryptoDB:Vbra_22529"/>
<protein>
    <recommendedName>
        <fullName evidence="1">glutathione-specific gamma-glutamylcyclotransferase</fullName>
        <ecNumber evidence="1">4.3.2.7</ecNumber>
    </recommendedName>
</protein>
<sequence length="240" mass="26837">MRETVDHDGPSEPHWDSTLGVWVGSRARADDSFVVPSPLWLFGYGSLCWKADVPYEEQFVGFIQGYERKFFQASMDHRGTPASPGRVVTLVKHAHPASVPLSEAEGLVHGVAYRIPDERVEEVLDALDYREKGGYSRLLLDVTEWCADGKEGGRRVTALAYCGNETNPAYDAFDDESDEGLQQAAHRIFSSTGPSGPNREYLYRLGDFLEAIKVHDRHVAELVRRVRLLEGKNDEPCRGA</sequence>
<dbReference type="Gene3D" id="3.10.490.10">
    <property type="entry name" value="Gamma-glutamyl cyclotransferase-like"/>
    <property type="match status" value="1"/>
</dbReference>
<dbReference type="AlphaFoldDB" id="A0A0G4EU07"/>
<evidence type="ECO:0000313" key="3">
    <source>
        <dbReference type="EMBL" id="CEM01875.1"/>
    </source>
</evidence>
<dbReference type="Pfam" id="PF04752">
    <property type="entry name" value="ChaC"/>
    <property type="match status" value="1"/>
</dbReference>
<dbReference type="InterPro" id="IPR006840">
    <property type="entry name" value="ChaC"/>
</dbReference>
<dbReference type="SUPFAM" id="SSF110857">
    <property type="entry name" value="Gamma-glutamyl cyclotransferase-like"/>
    <property type="match status" value="1"/>
</dbReference>
<gene>
    <name evidence="3" type="ORF">Vbra_22529</name>
</gene>
<dbReference type="PANTHER" id="PTHR12192">
    <property type="entry name" value="CATION TRANSPORT PROTEIN CHAC-RELATED"/>
    <property type="match status" value="1"/>
</dbReference>
<dbReference type="PANTHER" id="PTHR12192:SF2">
    <property type="entry name" value="GLUTATHIONE-SPECIFIC GAMMA-GLUTAMYLCYCLOTRANSFERASE 2"/>
    <property type="match status" value="1"/>
</dbReference>
<keyword evidence="4" id="KW-1185">Reference proteome</keyword>
<proteinExistence type="predicted"/>
<evidence type="ECO:0000256" key="2">
    <source>
        <dbReference type="ARBA" id="ARBA00023239"/>
    </source>
</evidence>
<dbReference type="OrthoDB" id="1933483at2759"/>
<dbReference type="Proteomes" id="UP000041254">
    <property type="component" value="Unassembled WGS sequence"/>
</dbReference>
<dbReference type="InParanoid" id="A0A0G4EU07"/>
<dbReference type="OMA" id="VHRMAPH"/>
<dbReference type="InterPro" id="IPR036568">
    <property type="entry name" value="GGCT-like_sf"/>
</dbReference>
<reference evidence="3 4" key="1">
    <citation type="submission" date="2014-11" db="EMBL/GenBank/DDBJ databases">
        <authorList>
            <person name="Zhu J."/>
            <person name="Qi W."/>
            <person name="Song R."/>
        </authorList>
    </citation>
    <scope>NUCLEOTIDE SEQUENCE [LARGE SCALE GENOMIC DNA]</scope>
</reference>
<dbReference type="InterPro" id="IPR013024">
    <property type="entry name" value="GGCT-like"/>
</dbReference>